<feature type="compositionally biased region" description="Pro residues" evidence="1">
    <location>
        <begin position="108"/>
        <end position="121"/>
    </location>
</feature>
<dbReference type="Proteomes" id="UP000008068">
    <property type="component" value="Unassembled WGS sequence"/>
</dbReference>
<feature type="transmembrane region" description="Helical" evidence="2">
    <location>
        <begin position="36"/>
        <end position="54"/>
    </location>
</feature>
<evidence type="ECO:0000313" key="3">
    <source>
        <dbReference type="EMBL" id="EGT52967.1"/>
    </source>
</evidence>
<keyword evidence="4" id="KW-1185">Reference proteome</keyword>
<accession>G0N588</accession>
<feature type="compositionally biased region" description="Polar residues" evidence="1">
    <location>
        <begin position="94"/>
        <end position="103"/>
    </location>
</feature>
<protein>
    <submittedName>
        <fullName evidence="3">Uncharacterized protein</fullName>
    </submittedName>
</protein>
<dbReference type="eggNOG" id="ENOG502R3R1">
    <property type="taxonomic scope" value="Eukaryota"/>
</dbReference>
<evidence type="ECO:0000313" key="4">
    <source>
        <dbReference type="Proteomes" id="UP000008068"/>
    </source>
</evidence>
<dbReference type="EMBL" id="GL379839">
    <property type="protein sequence ID" value="EGT52967.1"/>
    <property type="molecule type" value="Genomic_DNA"/>
</dbReference>
<keyword evidence="2" id="KW-0812">Transmembrane</keyword>
<gene>
    <name evidence="3" type="ORF">CAEBREN_18031</name>
</gene>
<evidence type="ECO:0000256" key="1">
    <source>
        <dbReference type="SAM" id="MobiDB-lite"/>
    </source>
</evidence>
<sequence length="140" mass="15399">MRKKLVMAVLGFIATLLLNCACLGATTMLVLHNESPLLIVLLITLTLCVTLVVIKSLLHLNTVMAGPLESGPARRLTARDANRRLEEMLPMSTPPISETSTMLSRPDSPTPPISPTPPSSPSPRTHWVHYSRRYDNAYDI</sequence>
<feature type="region of interest" description="Disordered" evidence="1">
    <location>
        <begin position="87"/>
        <end position="127"/>
    </location>
</feature>
<proteinExistence type="predicted"/>
<dbReference type="AlphaFoldDB" id="G0N588"/>
<reference evidence="4" key="1">
    <citation type="submission" date="2011-07" db="EMBL/GenBank/DDBJ databases">
        <authorList>
            <consortium name="Caenorhabditis brenneri Sequencing and Analysis Consortium"/>
            <person name="Wilson R.K."/>
        </authorList>
    </citation>
    <scope>NUCLEOTIDE SEQUENCE [LARGE SCALE GENOMIC DNA]</scope>
    <source>
        <strain evidence="4">PB2801</strain>
    </source>
</reference>
<evidence type="ECO:0000256" key="2">
    <source>
        <dbReference type="SAM" id="Phobius"/>
    </source>
</evidence>
<organism evidence="4">
    <name type="scientific">Caenorhabditis brenneri</name>
    <name type="common">Nematode worm</name>
    <dbReference type="NCBI Taxonomy" id="135651"/>
    <lineage>
        <taxon>Eukaryota</taxon>
        <taxon>Metazoa</taxon>
        <taxon>Ecdysozoa</taxon>
        <taxon>Nematoda</taxon>
        <taxon>Chromadorea</taxon>
        <taxon>Rhabditida</taxon>
        <taxon>Rhabditina</taxon>
        <taxon>Rhabditomorpha</taxon>
        <taxon>Rhabditoidea</taxon>
        <taxon>Rhabditidae</taxon>
        <taxon>Peloderinae</taxon>
        <taxon>Caenorhabditis</taxon>
    </lineage>
</organism>
<keyword evidence="2" id="KW-0472">Membrane</keyword>
<dbReference type="OMA" id="RYIIREP"/>
<keyword evidence="2" id="KW-1133">Transmembrane helix</keyword>
<dbReference type="OrthoDB" id="5871998at2759"/>
<dbReference type="HOGENOM" id="CLU_1836873_0_0_1"/>
<name>G0N588_CAEBE</name>
<dbReference type="InParanoid" id="G0N588"/>